<dbReference type="PANTHER" id="PTHR30273">
    <property type="entry name" value="PERIPLASMIC SIGNAL SENSOR AND SIGMA FACTOR ACTIVATOR FECR-RELATED"/>
    <property type="match status" value="1"/>
</dbReference>
<dbReference type="Pfam" id="PF04773">
    <property type="entry name" value="FecR"/>
    <property type="match status" value="1"/>
</dbReference>
<evidence type="ECO:0000313" key="5">
    <source>
        <dbReference type="Proteomes" id="UP000184432"/>
    </source>
</evidence>
<sequence>MKNKVGIFDFKVLYIYRNFVMKEKDLIRKWLDNALTDEELKAFKKLDAYDSYIKISDTSKKILPPSYDVTEELNEIQQHISQRTVSKNKSYLGILLRIAAVFVLGLGVYFFFANQDTQVNTLAGQKVNFELPDQTKVQLNALSEIVYNKKGWENNREVHLEGEAYFKVAKGKKFDVHTPLGVVTVLGTEFNVNQREGYFEVICYEGLVSVSYQQNTYRLPPGKGIELLSKKINEINTQDTTPSWIENKSIFKSKPYYLVLGELERQYDVVISSKNIDQHLLFTGNFVHSDIQMALESITIPMGLKYEINENLVTLYKQ</sequence>
<name>A0A1M6H8W9_9FLAO</name>
<keyword evidence="1" id="KW-1133">Transmembrane helix</keyword>
<feature type="domain" description="Protein FecR C-terminal" evidence="3">
    <location>
        <begin position="250"/>
        <end position="314"/>
    </location>
</feature>
<proteinExistence type="predicted"/>
<dbReference type="AlphaFoldDB" id="A0A1M6H8W9"/>
<dbReference type="InterPro" id="IPR032508">
    <property type="entry name" value="FecR_C"/>
</dbReference>
<dbReference type="Gene3D" id="2.60.120.1440">
    <property type="match status" value="1"/>
</dbReference>
<accession>A0A1M6H8W9</accession>
<dbReference type="Proteomes" id="UP000184432">
    <property type="component" value="Unassembled WGS sequence"/>
</dbReference>
<keyword evidence="1" id="KW-0472">Membrane</keyword>
<gene>
    <name evidence="4" type="ORF">SAMN04488508_106143</name>
</gene>
<evidence type="ECO:0000313" key="4">
    <source>
        <dbReference type="EMBL" id="SHJ18671.1"/>
    </source>
</evidence>
<feature type="domain" description="FecR protein" evidence="2">
    <location>
        <begin position="118"/>
        <end position="208"/>
    </location>
</feature>
<protein>
    <submittedName>
        <fullName evidence="4">FecR family protein</fullName>
    </submittedName>
</protein>
<keyword evidence="1" id="KW-0812">Transmembrane</keyword>
<feature type="transmembrane region" description="Helical" evidence="1">
    <location>
        <begin position="91"/>
        <end position="112"/>
    </location>
</feature>
<organism evidence="4 5">
    <name type="scientific">Aquimarina spongiae</name>
    <dbReference type="NCBI Taxonomy" id="570521"/>
    <lineage>
        <taxon>Bacteria</taxon>
        <taxon>Pseudomonadati</taxon>
        <taxon>Bacteroidota</taxon>
        <taxon>Flavobacteriia</taxon>
        <taxon>Flavobacteriales</taxon>
        <taxon>Flavobacteriaceae</taxon>
        <taxon>Aquimarina</taxon>
    </lineage>
</organism>
<dbReference type="PANTHER" id="PTHR30273:SF2">
    <property type="entry name" value="PROTEIN FECR"/>
    <property type="match status" value="1"/>
</dbReference>
<dbReference type="PIRSF" id="PIRSF018266">
    <property type="entry name" value="FecR"/>
    <property type="match status" value="1"/>
</dbReference>
<evidence type="ECO:0000259" key="3">
    <source>
        <dbReference type="Pfam" id="PF16344"/>
    </source>
</evidence>
<dbReference type="Pfam" id="PF16344">
    <property type="entry name" value="FecR_C"/>
    <property type="match status" value="1"/>
</dbReference>
<dbReference type="STRING" id="570521.SAMN04488508_106143"/>
<evidence type="ECO:0000256" key="1">
    <source>
        <dbReference type="SAM" id="Phobius"/>
    </source>
</evidence>
<dbReference type="EMBL" id="FQYP01000006">
    <property type="protein sequence ID" value="SHJ18671.1"/>
    <property type="molecule type" value="Genomic_DNA"/>
</dbReference>
<dbReference type="Gene3D" id="3.55.50.30">
    <property type="match status" value="1"/>
</dbReference>
<dbReference type="InterPro" id="IPR012373">
    <property type="entry name" value="Ferrdict_sens_TM"/>
</dbReference>
<dbReference type="InterPro" id="IPR006860">
    <property type="entry name" value="FecR"/>
</dbReference>
<reference evidence="5" key="1">
    <citation type="submission" date="2016-11" db="EMBL/GenBank/DDBJ databases">
        <authorList>
            <person name="Varghese N."/>
            <person name="Submissions S."/>
        </authorList>
    </citation>
    <scope>NUCLEOTIDE SEQUENCE [LARGE SCALE GENOMIC DNA]</scope>
    <source>
        <strain evidence="5">DSM 22623</strain>
    </source>
</reference>
<dbReference type="GO" id="GO:0016989">
    <property type="term" value="F:sigma factor antagonist activity"/>
    <property type="evidence" value="ECO:0007669"/>
    <property type="project" value="TreeGrafter"/>
</dbReference>
<evidence type="ECO:0000259" key="2">
    <source>
        <dbReference type="Pfam" id="PF04773"/>
    </source>
</evidence>
<keyword evidence="5" id="KW-1185">Reference proteome</keyword>